<sequence length="340" mass="37117">MRGIRLRKLVKGPSELTVTDLPDPKLKDDQYLVEIHATATNYFDLLQISGRYQFQPQLPWIAGYEFAGVVISIPRYIPGGHEAKFKVGDRVFGASQGAYATKINVDEDSLRPIPEGWSFSDAAGLFITAPTSFSALVLRAGIKEGDFVLIHAAAGGVGLAAVQIAKAYGATVIATASTQHKLDIVKSFGADYVINYINPTWPDEVKAVTPGKRGVDIVFDPVGLIEKSTKCTNSNARLLVVGFAAGSIEKLPLNRVLLKNINILGLFWGAYSKNEPKVVELVWNGIFELIKTGQFKSTVFTENELVGLECIQAALKALENRRTWGKVVVKIPQNEDKSKL</sequence>
<accession>A0A0B1PCK3</accession>
<protein>
    <submittedName>
        <fullName evidence="2">Putative zinc-binding alcohol dehydrogenase</fullName>
    </submittedName>
</protein>
<organism evidence="2 3">
    <name type="scientific">Uncinula necator</name>
    <name type="common">Grape powdery mildew</name>
    <dbReference type="NCBI Taxonomy" id="52586"/>
    <lineage>
        <taxon>Eukaryota</taxon>
        <taxon>Fungi</taxon>
        <taxon>Dikarya</taxon>
        <taxon>Ascomycota</taxon>
        <taxon>Pezizomycotina</taxon>
        <taxon>Leotiomycetes</taxon>
        <taxon>Erysiphales</taxon>
        <taxon>Erysiphaceae</taxon>
        <taxon>Erysiphe</taxon>
    </lineage>
</organism>
<dbReference type="Gene3D" id="3.40.50.720">
    <property type="entry name" value="NAD(P)-binding Rossmann-like Domain"/>
    <property type="match status" value="1"/>
</dbReference>
<dbReference type="GO" id="GO:0016491">
    <property type="term" value="F:oxidoreductase activity"/>
    <property type="evidence" value="ECO:0007669"/>
    <property type="project" value="InterPro"/>
</dbReference>
<dbReference type="PANTHER" id="PTHR43677:SF4">
    <property type="entry name" value="QUINONE OXIDOREDUCTASE-LIKE PROTEIN 2"/>
    <property type="match status" value="1"/>
</dbReference>
<dbReference type="InterPro" id="IPR011032">
    <property type="entry name" value="GroES-like_sf"/>
</dbReference>
<dbReference type="Gene3D" id="3.90.180.10">
    <property type="entry name" value="Medium-chain alcohol dehydrogenases, catalytic domain"/>
    <property type="match status" value="1"/>
</dbReference>
<dbReference type="Pfam" id="PF00107">
    <property type="entry name" value="ADH_zinc_N"/>
    <property type="match status" value="1"/>
</dbReference>
<dbReference type="InterPro" id="IPR036291">
    <property type="entry name" value="NAD(P)-bd_dom_sf"/>
</dbReference>
<proteinExistence type="predicted"/>
<dbReference type="GO" id="GO:0005739">
    <property type="term" value="C:mitochondrion"/>
    <property type="evidence" value="ECO:0007669"/>
    <property type="project" value="TreeGrafter"/>
</dbReference>
<dbReference type="HOGENOM" id="CLU_026673_3_1_1"/>
<dbReference type="InterPro" id="IPR051397">
    <property type="entry name" value="Zn-ADH-like_protein"/>
</dbReference>
<dbReference type="AlphaFoldDB" id="A0A0B1PCK3"/>
<dbReference type="InterPro" id="IPR013154">
    <property type="entry name" value="ADH-like_N"/>
</dbReference>
<evidence type="ECO:0000313" key="2">
    <source>
        <dbReference type="EMBL" id="KHJ35988.1"/>
    </source>
</evidence>
<dbReference type="SUPFAM" id="SSF50129">
    <property type="entry name" value="GroES-like"/>
    <property type="match status" value="1"/>
</dbReference>
<dbReference type="EMBL" id="JNVN01000171">
    <property type="protein sequence ID" value="KHJ35988.1"/>
    <property type="molecule type" value="Genomic_DNA"/>
</dbReference>
<feature type="domain" description="Enoyl reductase (ER)" evidence="1">
    <location>
        <begin position="12"/>
        <end position="329"/>
    </location>
</feature>
<name>A0A0B1PCK3_UNCNE</name>
<evidence type="ECO:0000313" key="3">
    <source>
        <dbReference type="Proteomes" id="UP000030854"/>
    </source>
</evidence>
<dbReference type="STRING" id="52586.A0A0B1PCK3"/>
<dbReference type="SMART" id="SM00829">
    <property type="entry name" value="PKS_ER"/>
    <property type="match status" value="1"/>
</dbReference>
<dbReference type="Pfam" id="PF08240">
    <property type="entry name" value="ADH_N"/>
    <property type="match status" value="1"/>
</dbReference>
<dbReference type="CDD" id="cd08241">
    <property type="entry name" value="QOR1"/>
    <property type="match status" value="1"/>
</dbReference>
<keyword evidence="3" id="KW-1185">Reference proteome</keyword>
<dbReference type="InterPro" id="IPR002364">
    <property type="entry name" value="Quin_OxRdtase/zeta-crystal_CS"/>
</dbReference>
<gene>
    <name evidence="2" type="ORF">EV44_g6266</name>
</gene>
<comment type="caution">
    <text evidence="2">The sequence shown here is derived from an EMBL/GenBank/DDBJ whole genome shotgun (WGS) entry which is preliminary data.</text>
</comment>
<dbReference type="GO" id="GO:0008270">
    <property type="term" value="F:zinc ion binding"/>
    <property type="evidence" value="ECO:0007669"/>
    <property type="project" value="InterPro"/>
</dbReference>
<dbReference type="InterPro" id="IPR013149">
    <property type="entry name" value="ADH-like_C"/>
</dbReference>
<reference evidence="2 3" key="1">
    <citation type="journal article" date="2014" name="BMC Genomics">
        <title>Adaptive genomic structural variation in the grape powdery mildew pathogen, Erysiphe necator.</title>
        <authorList>
            <person name="Jones L."/>
            <person name="Riaz S."/>
            <person name="Morales-Cruz A."/>
            <person name="Amrine K.C."/>
            <person name="McGuire B."/>
            <person name="Gubler W.D."/>
            <person name="Walker M.A."/>
            <person name="Cantu D."/>
        </authorList>
    </citation>
    <scope>NUCLEOTIDE SEQUENCE [LARGE SCALE GENOMIC DNA]</scope>
    <source>
        <strain evidence="3">c</strain>
    </source>
</reference>
<dbReference type="PANTHER" id="PTHR43677">
    <property type="entry name" value="SHORT-CHAIN DEHYDROGENASE/REDUCTASE"/>
    <property type="match status" value="1"/>
</dbReference>
<dbReference type="OMA" id="CDIRGVF"/>
<dbReference type="Proteomes" id="UP000030854">
    <property type="component" value="Unassembled WGS sequence"/>
</dbReference>
<evidence type="ECO:0000259" key="1">
    <source>
        <dbReference type="SMART" id="SM00829"/>
    </source>
</evidence>
<dbReference type="InterPro" id="IPR020843">
    <property type="entry name" value="ER"/>
</dbReference>
<dbReference type="PROSITE" id="PS01162">
    <property type="entry name" value="QOR_ZETA_CRYSTAL"/>
    <property type="match status" value="1"/>
</dbReference>
<dbReference type="SUPFAM" id="SSF51735">
    <property type="entry name" value="NAD(P)-binding Rossmann-fold domains"/>
    <property type="match status" value="1"/>
</dbReference>